<feature type="transmembrane region" description="Helical" evidence="7">
    <location>
        <begin position="82"/>
        <end position="103"/>
    </location>
</feature>
<evidence type="ECO:0000256" key="4">
    <source>
        <dbReference type="ARBA" id="ARBA00022692"/>
    </source>
</evidence>
<protein>
    <submittedName>
        <fullName evidence="9">MFS transporter</fullName>
    </submittedName>
</protein>
<feature type="transmembrane region" description="Helical" evidence="7">
    <location>
        <begin position="109"/>
        <end position="125"/>
    </location>
</feature>
<reference evidence="9 10" key="1">
    <citation type="submission" date="2020-11" db="EMBL/GenBank/DDBJ databases">
        <title>A novel isolate from a Black sea contaminated sediment with potential to produce alkanes: Plantactinospora alkalitolerans sp. nov.</title>
        <authorList>
            <person name="Carro L."/>
            <person name="Veyisoglu A."/>
            <person name="Guven K."/>
            <person name="Schumann P."/>
            <person name="Klenk H.-P."/>
            <person name="Sahin N."/>
        </authorList>
    </citation>
    <scope>NUCLEOTIDE SEQUENCE [LARGE SCALE GENOMIC DNA]</scope>
    <source>
        <strain evidence="9 10">S1510</strain>
    </source>
</reference>
<evidence type="ECO:0000256" key="6">
    <source>
        <dbReference type="ARBA" id="ARBA00023136"/>
    </source>
</evidence>
<feature type="transmembrane region" description="Helical" evidence="7">
    <location>
        <begin position="290"/>
        <end position="309"/>
    </location>
</feature>
<evidence type="ECO:0000256" key="3">
    <source>
        <dbReference type="ARBA" id="ARBA00022475"/>
    </source>
</evidence>
<dbReference type="Gene3D" id="1.20.1250.20">
    <property type="entry name" value="MFS general substrate transporter like domains"/>
    <property type="match status" value="1"/>
</dbReference>
<evidence type="ECO:0000313" key="10">
    <source>
        <dbReference type="Proteomes" id="UP000638560"/>
    </source>
</evidence>
<evidence type="ECO:0000256" key="2">
    <source>
        <dbReference type="ARBA" id="ARBA00022448"/>
    </source>
</evidence>
<evidence type="ECO:0000256" key="7">
    <source>
        <dbReference type="SAM" id="Phobius"/>
    </source>
</evidence>
<feature type="transmembrane region" description="Helical" evidence="7">
    <location>
        <begin position="262"/>
        <end position="283"/>
    </location>
</feature>
<evidence type="ECO:0000256" key="5">
    <source>
        <dbReference type="ARBA" id="ARBA00022989"/>
    </source>
</evidence>
<dbReference type="InterPro" id="IPR010290">
    <property type="entry name" value="TM_effector"/>
</dbReference>
<keyword evidence="5 7" id="KW-1133">Transmembrane helix</keyword>
<dbReference type="PANTHER" id="PTHR23513">
    <property type="entry name" value="INTEGRAL MEMBRANE EFFLUX PROTEIN-RELATED"/>
    <property type="match status" value="1"/>
</dbReference>
<evidence type="ECO:0000259" key="8">
    <source>
        <dbReference type="PROSITE" id="PS50850"/>
    </source>
</evidence>
<dbReference type="Pfam" id="PF05977">
    <property type="entry name" value="MFS_3"/>
    <property type="match status" value="1"/>
</dbReference>
<accession>A0ABS0H2A5</accession>
<evidence type="ECO:0000256" key="1">
    <source>
        <dbReference type="ARBA" id="ARBA00004651"/>
    </source>
</evidence>
<feature type="transmembrane region" description="Helical" evidence="7">
    <location>
        <begin position="25"/>
        <end position="43"/>
    </location>
</feature>
<feature type="transmembrane region" description="Helical" evidence="7">
    <location>
        <begin position="354"/>
        <end position="375"/>
    </location>
</feature>
<dbReference type="PANTHER" id="PTHR23513:SF11">
    <property type="entry name" value="STAPHYLOFERRIN A TRANSPORTER"/>
    <property type="match status" value="1"/>
</dbReference>
<dbReference type="InterPro" id="IPR036259">
    <property type="entry name" value="MFS_trans_sf"/>
</dbReference>
<feature type="domain" description="Major facilitator superfamily (MFS) profile" evidence="8">
    <location>
        <begin position="16"/>
        <end position="406"/>
    </location>
</feature>
<feature type="transmembrane region" description="Helical" evidence="7">
    <location>
        <begin position="49"/>
        <end position="70"/>
    </location>
</feature>
<organism evidence="9 10">
    <name type="scientific">Plantactinospora alkalitolerans</name>
    <dbReference type="NCBI Taxonomy" id="2789879"/>
    <lineage>
        <taxon>Bacteria</taxon>
        <taxon>Bacillati</taxon>
        <taxon>Actinomycetota</taxon>
        <taxon>Actinomycetes</taxon>
        <taxon>Micromonosporales</taxon>
        <taxon>Micromonosporaceae</taxon>
        <taxon>Plantactinospora</taxon>
    </lineage>
</organism>
<dbReference type="EMBL" id="JADPUN010000240">
    <property type="protein sequence ID" value="MBF9132574.1"/>
    <property type="molecule type" value="Genomic_DNA"/>
</dbReference>
<keyword evidence="3" id="KW-1003">Cell membrane</keyword>
<keyword evidence="4 7" id="KW-0812">Transmembrane</keyword>
<keyword evidence="6 7" id="KW-0472">Membrane</keyword>
<keyword evidence="10" id="KW-1185">Reference proteome</keyword>
<keyword evidence="2" id="KW-0813">Transport</keyword>
<feature type="transmembrane region" description="Helical" evidence="7">
    <location>
        <begin position="229"/>
        <end position="250"/>
    </location>
</feature>
<evidence type="ECO:0000313" key="9">
    <source>
        <dbReference type="EMBL" id="MBF9132574.1"/>
    </source>
</evidence>
<dbReference type="RefSeq" id="WP_196204099.1">
    <property type="nucleotide sequence ID" value="NZ_JADPUN010000240.1"/>
</dbReference>
<dbReference type="Proteomes" id="UP000638560">
    <property type="component" value="Unassembled WGS sequence"/>
</dbReference>
<proteinExistence type="predicted"/>
<feature type="transmembrane region" description="Helical" evidence="7">
    <location>
        <begin position="315"/>
        <end position="333"/>
    </location>
</feature>
<name>A0ABS0H2A5_9ACTN</name>
<gene>
    <name evidence="9" type="ORF">I0C86_27005</name>
</gene>
<feature type="transmembrane region" description="Helical" evidence="7">
    <location>
        <begin position="381"/>
        <end position="403"/>
    </location>
</feature>
<dbReference type="SUPFAM" id="SSF103473">
    <property type="entry name" value="MFS general substrate transporter"/>
    <property type="match status" value="1"/>
</dbReference>
<sequence>MRAKLSTTFQSLTVRNYRLFATGQLIKLIGVWMMFVAQDWLVLDLSDDSATALGVVVALQFTPVLLLTLLSGRLADRYDKRVLLFVANATWSVLALAMSILVITGVVQLWHVFVFAALLGTANAVETPVRQSFVSELVGTPLLPNALALSAATFNSARIIGPAVAGVAIALFDVGPVFLISALGSVAPLVCMIRIRPAELHRDDLLPVKDRDSARVIDGLRYVARRSDLVLPMALMSVMGMTLFNFQLTLAALAKTVFNTGAASFGLFSTALAVGALAGALAGSGRRSRPSVWTVLGAAVATGVFGTLVGLAPTYWLVLTLLPFTGFFMVFFAQASNQRVQLGVDAAFRGRVMSLWVLVFLGTNPVGAPIIGWVAERFGAGASIWTGGLISLTTAVAALVWQLHRTGTRLRLRILPLPRFYVVPPAEV</sequence>
<comment type="caution">
    <text evidence="9">The sequence shown here is derived from an EMBL/GenBank/DDBJ whole genome shotgun (WGS) entry which is preliminary data.</text>
</comment>
<dbReference type="PROSITE" id="PS50850">
    <property type="entry name" value="MFS"/>
    <property type="match status" value="1"/>
</dbReference>
<dbReference type="InterPro" id="IPR020846">
    <property type="entry name" value="MFS_dom"/>
</dbReference>
<comment type="subcellular location">
    <subcellularLocation>
        <location evidence="1">Cell membrane</location>
        <topology evidence="1">Multi-pass membrane protein</topology>
    </subcellularLocation>
</comment>
<dbReference type="CDD" id="cd06173">
    <property type="entry name" value="MFS_MefA_like"/>
    <property type="match status" value="1"/>
</dbReference>